<name>A0ABQ6HL49_9MICO</name>
<dbReference type="Proteomes" id="UP001157109">
    <property type="component" value="Unassembled WGS sequence"/>
</dbReference>
<dbReference type="InterPro" id="IPR012341">
    <property type="entry name" value="6hp_glycosidase-like_sf"/>
</dbReference>
<gene>
    <name evidence="3" type="ORF">GCM10025862_10980</name>
</gene>
<dbReference type="RefSeq" id="WP_241442281.1">
    <property type="nucleotide sequence ID" value="NZ_BSUJ01000001.1"/>
</dbReference>
<evidence type="ECO:0000313" key="3">
    <source>
        <dbReference type="EMBL" id="GMA19077.1"/>
    </source>
</evidence>
<keyword evidence="2" id="KW-0413">Isomerase</keyword>
<proteinExistence type="inferred from homology"/>
<dbReference type="EMBL" id="BSUJ01000001">
    <property type="protein sequence ID" value="GMA19077.1"/>
    <property type="molecule type" value="Genomic_DNA"/>
</dbReference>
<dbReference type="InterPro" id="IPR010819">
    <property type="entry name" value="AGE/CE"/>
</dbReference>
<accession>A0ABQ6HL49</accession>
<dbReference type="InterPro" id="IPR008928">
    <property type="entry name" value="6-hairpin_glycosidase_sf"/>
</dbReference>
<protein>
    <submittedName>
        <fullName evidence="3">N-acylglucosamine 2-epimerase</fullName>
    </submittedName>
</protein>
<evidence type="ECO:0000256" key="2">
    <source>
        <dbReference type="ARBA" id="ARBA00023235"/>
    </source>
</evidence>
<dbReference type="PANTHER" id="PTHR15108">
    <property type="entry name" value="N-ACYLGLUCOSAMINE-2-EPIMERASE"/>
    <property type="match status" value="1"/>
</dbReference>
<comment type="caution">
    <text evidence="3">The sequence shown here is derived from an EMBL/GenBank/DDBJ whole genome shotgun (WGS) entry which is preliminary data.</text>
</comment>
<keyword evidence="4" id="KW-1185">Reference proteome</keyword>
<dbReference type="Pfam" id="PF07221">
    <property type="entry name" value="GlcNAc_2-epim"/>
    <property type="match status" value="1"/>
</dbReference>
<sequence length="420" mass="47004">MTTVSVDQVERTRLEDHASSLAGLVSHAVHPEGGFGWLDPANEVVVERPVETWITCRMTHTAALELMRLAEAAADELALAPWRELLDVGHDGLTGRLRDAEHRGWLPAVGGTEDQPTDKVAYAHAFVILAAASLARAGHPGGPALLREALDVFEAYFWDDEAGMAREQYDRAWTRCEDYRGVNANMHTVEAYLAAADVLGDPLYLHRAARILERVVHRFAKDNDWRLPEHFDADWQPELDYNRDNPADQFRPFGVTIGHLLEWSRLALNVRSGLLAAGEQAPDWMVEDARSLFAAATDRGWHRDGADGFVYTTDFSDEPIVAERLHWVCAEAIAAAWALYEATGMAFYREWYDRAWGYATTYLLDDEHGGWIHEVSPANGPSDSIWWGKPDVYHAYQATLTPLLPSLVSFAGSFREVPAR</sequence>
<organism evidence="3 4">
    <name type="scientific">Arsenicicoccus piscis</name>
    <dbReference type="NCBI Taxonomy" id="673954"/>
    <lineage>
        <taxon>Bacteria</taxon>
        <taxon>Bacillati</taxon>
        <taxon>Actinomycetota</taxon>
        <taxon>Actinomycetes</taxon>
        <taxon>Micrococcales</taxon>
        <taxon>Intrasporangiaceae</taxon>
        <taxon>Arsenicicoccus</taxon>
    </lineage>
</organism>
<comment type="similarity">
    <text evidence="1">Belongs to the N-acylglucosamine 2-epimerase family.</text>
</comment>
<dbReference type="SUPFAM" id="SSF48208">
    <property type="entry name" value="Six-hairpin glycosidases"/>
    <property type="match status" value="1"/>
</dbReference>
<dbReference type="Gene3D" id="1.50.10.10">
    <property type="match status" value="1"/>
</dbReference>
<evidence type="ECO:0000313" key="4">
    <source>
        <dbReference type="Proteomes" id="UP001157109"/>
    </source>
</evidence>
<evidence type="ECO:0000256" key="1">
    <source>
        <dbReference type="ARBA" id="ARBA00008558"/>
    </source>
</evidence>
<reference evidence="4" key="1">
    <citation type="journal article" date="2019" name="Int. J. Syst. Evol. Microbiol.">
        <title>The Global Catalogue of Microorganisms (GCM) 10K type strain sequencing project: providing services to taxonomists for standard genome sequencing and annotation.</title>
        <authorList>
            <consortium name="The Broad Institute Genomics Platform"/>
            <consortium name="The Broad Institute Genome Sequencing Center for Infectious Disease"/>
            <person name="Wu L."/>
            <person name="Ma J."/>
        </authorList>
    </citation>
    <scope>NUCLEOTIDE SEQUENCE [LARGE SCALE GENOMIC DNA]</scope>
    <source>
        <strain evidence="4">NBRC 105830</strain>
    </source>
</reference>